<dbReference type="Proteomes" id="UP000182125">
    <property type="component" value="Unassembled WGS sequence"/>
</dbReference>
<dbReference type="PANTHER" id="PTHR38813:SF1">
    <property type="entry name" value="TOXIN RELE1-RELATED"/>
    <property type="match status" value="1"/>
</dbReference>
<protein>
    <submittedName>
        <fullName evidence="3">mRNA interferase RelE/StbE</fullName>
    </submittedName>
</protein>
<name>A0A0Q2RDE7_9EURY</name>
<dbReference type="PANTHER" id="PTHR38813">
    <property type="match status" value="1"/>
</dbReference>
<dbReference type="Pfam" id="PF05016">
    <property type="entry name" value="ParE_toxin"/>
    <property type="match status" value="1"/>
</dbReference>
<gene>
    <name evidence="2" type="ORF">AMR53_08530</name>
    <name evidence="3" type="ORF">SAMN05216170_1880</name>
</gene>
<reference evidence="3 5" key="2">
    <citation type="submission" date="2016-10" db="EMBL/GenBank/DDBJ databases">
        <authorList>
            <person name="de Groot N.N."/>
        </authorList>
    </citation>
    <scope>NUCLEOTIDE SEQUENCE [LARGE SCALE GENOMIC DNA]</scope>
    <source>
        <strain evidence="3 5">OGL-20</strain>
    </source>
</reference>
<sequence>MVFRVEVHPKVIKSAPMVLKPVHLRRFRDFLRELPENPIPEGYDIKPLTDVKIYGCDSYRLRLGDYRLLYAVDWGRKIVYVVRLDPREKAYKKR</sequence>
<evidence type="ECO:0000313" key="5">
    <source>
        <dbReference type="Proteomes" id="UP000182125"/>
    </source>
</evidence>
<reference evidence="2 4" key="1">
    <citation type="submission" date="2015-08" db="EMBL/GenBank/DDBJ databases">
        <title>Thermococcus thioreducens DSM 14981 genome sequencing.</title>
        <authorList>
            <person name="Hong S.-J."/>
            <person name="Kim M.-C."/>
            <person name="Shin J.-H."/>
        </authorList>
    </citation>
    <scope>NUCLEOTIDE SEQUENCE [LARGE SCALE GENOMIC DNA]</scope>
    <source>
        <strain evidence="2 4">DSM 14981</strain>
    </source>
</reference>
<dbReference type="Gene3D" id="3.30.2310.20">
    <property type="entry name" value="RelE-like"/>
    <property type="match status" value="1"/>
</dbReference>
<dbReference type="PATRIC" id="fig|277988.4.peg.1792"/>
<dbReference type="OrthoDB" id="97626at2157"/>
<evidence type="ECO:0000313" key="4">
    <source>
        <dbReference type="Proteomes" id="UP000051862"/>
    </source>
</evidence>
<dbReference type="EMBL" id="FOIW01000002">
    <property type="protein sequence ID" value="SEW14765.1"/>
    <property type="molecule type" value="Genomic_DNA"/>
</dbReference>
<dbReference type="RefSeq" id="WP_074631438.1">
    <property type="nucleotide sequence ID" value="NZ_CP015105.1"/>
</dbReference>
<evidence type="ECO:0000313" key="3">
    <source>
        <dbReference type="EMBL" id="SEW14765.1"/>
    </source>
</evidence>
<evidence type="ECO:0000313" key="2">
    <source>
        <dbReference type="EMBL" id="KQH81974.1"/>
    </source>
</evidence>
<dbReference type="AlphaFoldDB" id="A0A0Q2RDE7"/>
<keyword evidence="1" id="KW-1277">Toxin-antitoxin system</keyword>
<dbReference type="EMBL" id="LIXN01000014">
    <property type="protein sequence ID" value="KQH81974.1"/>
    <property type="molecule type" value="Genomic_DNA"/>
</dbReference>
<dbReference type="InterPro" id="IPR035093">
    <property type="entry name" value="RelE/ParE_toxin_dom_sf"/>
</dbReference>
<accession>A0A0Q2RDE7</accession>
<evidence type="ECO:0000256" key="1">
    <source>
        <dbReference type="ARBA" id="ARBA00022649"/>
    </source>
</evidence>
<proteinExistence type="predicted"/>
<dbReference type="SUPFAM" id="SSF143011">
    <property type="entry name" value="RelE-like"/>
    <property type="match status" value="1"/>
</dbReference>
<organism evidence="2 4">
    <name type="scientific">Thermococcus thioreducens</name>
    <dbReference type="NCBI Taxonomy" id="277988"/>
    <lineage>
        <taxon>Archaea</taxon>
        <taxon>Methanobacteriati</taxon>
        <taxon>Methanobacteriota</taxon>
        <taxon>Thermococci</taxon>
        <taxon>Thermococcales</taxon>
        <taxon>Thermococcaceae</taxon>
        <taxon>Thermococcus</taxon>
    </lineage>
</organism>
<dbReference type="Proteomes" id="UP000051862">
    <property type="component" value="Unassembled WGS sequence"/>
</dbReference>
<dbReference type="GeneID" id="33333157"/>
<dbReference type="InterPro" id="IPR052747">
    <property type="entry name" value="TA_system_RelE_toxin"/>
</dbReference>
<dbReference type="InterPro" id="IPR007712">
    <property type="entry name" value="RelE/ParE_toxin"/>
</dbReference>